<name>A0A1I1E5V9_9RHOB</name>
<accession>A0A1I1E5V9</accession>
<organism evidence="5 6">
    <name type="scientific">Tropicimonas isoalkanivorans</name>
    <dbReference type="NCBI Taxonomy" id="441112"/>
    <lineage>
        <taxon>Bacteria</taxon>
        <taxon>Pseudomonadati</taxon>
        <taxon>Pseudomonadota</taxon>
        <taxon>Alphaproteobacteria</taxon>
        <taxon>Rhodobacterales</taxon>
        <taxon>Roseobacteraceae</taxon>
        <taxon>Tropicimonas</taxon>
    </lineage>
</organism>
<evidence type="ECO:0000256" key="2">
    <source>
        <dbReference type="ARBA" id="ARBA00023125"/>
    </source>
</evidence>
<keyword evidence="2" id="KW-0238">DNA-binding</keyword>
<dbReference type="RefSeq" id="WP_093359210.1">
    <property type="nucleotide sequence ID" value="NZ_FOLG01000001.1"/>
</dbReference>
<dbReference type="PANTHER" id="PTHR42756">
    <property type="entry name" value="TRANSCRIPTIONAL REGULATOR, MARR"/>
    <property type="match status" value="1"/>
</dbReference>
<dbReference type="InterPro" id="IPR000835">
    <property type="entry name" value="HTH_MarR-typ"/>
</dbReference>
<protein>
    <submittedName>
        <fullName evidence="5">Transcriptional regulator, MarR family</fullName>
    </submittedName>
</protein>
<proteinExistence type="predicted"/>
<dbReference type="GO" id="GO:0003700">
    <property type="term" value="F:DNA-binding transcription factor activity"/>
    <property type="evidence" value="ECO:0007669"/>
    <property type="project" value="InterPro"/>
</dbReference>
<sequence>MSDFESTKLGVLRTLIALTRKVRTLFDARTGEYGLTEARARLLLHLSKSGPLTQSELAEAMEVERPTMARLIDGMETSGMVRRDIHPGDRRQRHIHLTDAAEGQVQAVLKLSEQVRADVLAGISEEDLAITHKVLLQMFDNVVKAGH</sequence>
<dbReference type="InterPro" id="IPR036388">
    <property type="entry name" value="WH-like_DNA-bd_sf"/>
</dbReference>
<keyword evidence="6" id="KW-1185">Reference proteome</keyword>
<reference evidence="5 6" key="1">
    <citation type="submission" date="2016-10" db="EMBL/GenBank/DDBJ databases">
        <authorList>
            <person name="de Groot N.N."/>
        </authorList>
    </citation>
    <scope>NUCLEOTIDE SEQUENCE [LARGE SCALE GENOMIC DNA]</scope>
    <source>
        <strain evidence="5 6">DSM 19548</strain>
    </source>
</reference>
<dbReference type="GO" id="GO:0003677">
    <property type="term" value="F:DNA binding"/>
    <property type="evidence" value="ECO:0007669"/>
    <property type="project" value="UniProtKB-KW"/>
</dbReference>
<dbReference type="OrthoDB" id="8452803at2"/>
<evidence type="ECO:0000313" key="6">
    <source>
        <dbReference type="Proteomes" id="UP000198728"/>
    </source>
</evidence>
<dbReference type="InterPro" id="IPR036390">
    <property type="entry name" value="WH_DNA-bd_sf"/>
</dbReference>
<evidence type="ECO:0000256" key="1">
    <source>
        <dbReference type="ARBA" id="ARBA00023015"/>
    </source>
</evidence>
<dbReference type="PROSITE" id="PS50995">
    <property type="entry name" value="HTH_MARR_2"/>
    <property type="match status" value="1"/>
</dbReference>
<dbReference type="PRINTS" id="PR00598">
    <property type="entry name" value="HTHMARR"/>
</dbReference>
<keyword evidence="3" id="KW-0804">Transcription</keyword>
<evidence type="ECO:0000259" key="4">
    <source>
        <dbReference type="PROSITE" id="PS50995"/>
    </source>
</evidence>
<dbReference type="PANTHER" id="PTHR42756:SF1">
    <property type="entry name" value="TRANSCRIPTIONAL REPRESSOR OF EMRAB OPERON"/>
    <property type="match status" value="1"/>
</dbReference>
<dbReference type="EMBL" id="FOLG01000001">
    <property type="protein sequence ID" value="SFB82615.1"/>
    <property type="molecule type" value="Genomic_DNA"/>
</dbReference>
<dbReference type="Pfam" id="PF01047">
    <property type="entry name" value="MarR"/>
    <property type="match status" value="1"/>
</dbReference>
<dbReference type="AlphaFoldDB" id="A0A1I1E5V9"/>
<dbReference type="SMART" id="SM00347">
    <property type="entry name" value="HTH_MARR"/>
    <property type="match status" value="1"/>
</dbReference>
<evidence type="ECO:0000313" key="5">
    <source>
        <dbReference type="EMBL" id="SFB82615.1"/>
    </source>
</evidence>
<gene>
    <name evidence="5" type="ORF">SAMN04488094_101661</name>
</gene>
<dbReference type="STRING" id="441112.SAMN04488094_101661"/>
<feature type="domain" description="HTH marR-type" evidence="4">
    <location>
        <begin position="8"/>
        <end position="140"/>
    </location>
</feature>
<dbReference type="Proteomes" id="UP000198728">
    <property type="component" value="Unassembled WGS sequence"/>
</dbReference>
<keyword evidence="1" id="KW-0805">Transcription regulation</keyword>
<evidence type="ECO:0000256" key="3">
    <source>
        <dbReference type="ARBA" id="ARBA00023163"/>
    </source>
</evidence>
<dbReference type="Gene3D" id="1.10.10.10">
    <property type="entry name" value="Winged helix-like DNA-binding domain superfamily/Winged helix DNA-binding domain"/>
    <property type="match status" value="1"/>
</dbReference>
<dbReference type="SUPFAM" id="SSF46785">
    <property type="entry name" value="Winged helix' DNA-binding domain"/>
    <property type="match status" value="1"/>
</dbReference>